<dbReference type="EMBL" id="WFKQ01000002">
    <property type="protein sequence ID" value="MUG31828.1"/>
    <property type="molecule type" value="Genomic_DNA"/>
</dbReference>
<reference evidence="1 2" key="1">
    <citation type="journal article" date="2019" name="PLoS ONE">
        <title>Pup mortality in New Zealand sea lions (Phocarctos hookeri) at Enderby Island, Auckland Islands, 2013-18.</title>
        <authorList>
            <person name="Michael S.A."/>
            <person name="Hayman D.T.S."/>
            <person name="Gray R."/>
            <person name="Zhang J."/>
            <person name="Rogers L."/>
            <person name="Roe W.D."/>
        </authorList>
    </citation>
    <scope>NUCLEOTIDE SEQUENCE [LARGE SCALE GENOMIC DNA]</scope>
    <source>
        <strain evidence="1 2">SM868</strain>
    </source>
</reference>
<dbReference type="AlphaFoldDB" id="A0A844LZL8"/>
<dbReference type="Proteomes" id="UP000442109">
    <property type="component" value="Unassembled WGS sequence"/>
</dbReference>
<name>A0A844LZL8_9GAMM</name>
<organism evidence="1 2">
    <name type="scientific">Psychrobacter sanguinis</name>
    <dbReference type="NCBI Taxonomy" id="861445"/>
    <lineage>
        <taxon>Bacteria</taxon>
        <taxon>Pseudomonadati</taxon>
        <taxon>Pseudomonadota</taxon>
        <taxon>Gammaproteobacteria</taxon>
        <taxon>Moraxellales</taxon>
        <taxon>Moraxellaceae</taxon>
        <taxon>Psychrobacter</taxon>
    </lineage>
</organism>
<evidence type="ECO:0000313" key="1">
    <source>
        <dbReference type="EMBL" id="MUG31828.1"/>
    </source>
</evidence>
<evidence type="ECO:0000313" key="2">
    <source>
        <dbReference type="Proteomes" id="UP000442109"/>
    </source>
</evidence>
<keyword evidence="2" id="KW-1185">Reference proteome</keyword>
<dbReference type="OrthoDB" id="6658524at2"/>
<sequence length="115" mass="12889">MSTLFQLQAPMNTLKATVKELAPLWHAGDSLLLLAETSGYLPWLQVYINELNGDDESEYRIENIHALYVLADDLAHLNETARVNLDVSKVHVISDAQWVALTQEVDRVVTLNSLS</sequence>
<gene>
    <name evidence="1" type="ORF">GB996_03370</name>
</gene>
<evidence type="ECO:0008006" key="3">
    <source>
        <dbReference type="Google" id="ProtNLM"/>
    </source>
</evidence>
<dbReference type="RefSeq" id="WP_011960245.1">
    <property type="nucleotide sequence ID" value="NZ_WFKQ01000002.1"/>
</dbReference>
<protein>
    <recommendedName>
        <fullName evidence="3">tRNA 2-thiouridine synthesizing protein B</fullName>
    </recommendedName>
</protein>
<accession>A0A844LZL8</accession>
<comment type="caution">
    <text evidence="1">The sequence shown here is derived from an EMBL/GenBank/DDBJ whole genome shotgun (WGS) entry which is preliminary data.</text>
</comment>
<proteinExistence type="predicted"/>